<dbReference type="Pfam" id="PF02590">
    <property type="entry name" value="SPOUT_MTase"/>
    <property type="match status" value="1"/>
</dbReference>
<dbReference type="GO" id="GO:0008168">
    <property type="term" value="F:methyltransferase activity"/>
    <property type="evidence" value="ECO:0007669"/>
    <property type="project" value="UniProtKB-KW"/>
</dbReference>
<protein>
    <recommendedName>
        <fullName evidence="7">23S rRNA (Pseudouridine(1915)-N(3))-methyltransferase RlmH</fullName>
    </recommendedName>
</protein>
<evidence type="ECO:0000256" key="2">
    <source>
        <dbReference type="ARBA" id="ARBA00022679"/>
    </source>
</evidence>
<dbReference type="PANTHER" id="PTHR33603">
    <property type="entry name" value="METHYLTRANSFERASE"/>
    <property type="match status" value="1"/>
</dbReference>
<evidence type="ECO:0000256" key="3">
    <source>
        <dbReference type="ARBA" id="ARBA00022691"/>
    </source>
</evidence>
<keyword evidence="3" id="KW-0949">S-adenosyl-L-methionine</keyword>
<dbReference type="Proteomes" id="UP000230405">
    <property type="component" value="Unassembled WGS sequence"/>
</dbReference>
<dbReference type="SUPFAM" id="SSF75217">
    <property type="entry name" value="alpha/beta knot"/>
    <property type="match status" value="1"/>
</dbReference>
<dbReference type="PANTHER" id="PTHR33603:SF1">
    <property type="entry name" value="RIBOSOMAL RNA LARGE SUBUNIT METHYLTRANSFERASE H"/>
    <property type="match status" value="1"/>
</dbReference>
<comment type="caution">
    <text evidence="5">The sequence shown here is derived from an EMBL/GenBank/DDBJ whole genome shotgun (WGS) entry which is preliminary data.</text>
</comment>
<dbReference type="Gene3D" id="3.40.1280.10">
    <property type="match status" value="1"/>
</dbReference>
<dbReference type="InterPro" id="IPR029026">
    <property type="entry name" value="tRNA_m1G_MTases_N"/>
</dbReference>
<dbReference type="InterPro" id="IPR003742">
    <property type="entry name" value="RlmH-like"/>
</dbReference>
<feature type="non-terminal residue" evidence="5">
    <location>
        <position position="135"/>
    </location>
</feature>
<evidence type="ECO:0008006" key="7">
    <source>
        <dbReference type="Google" id="ProtNLM"/>
    </source>
</evidence>
<evidence type="ECO:0000256" key="1">
    <source>
        <dbReference type="ARBA" id="ARBA00022603"/>
    </source>
</evidence>
<organism evidence="5 6">
    <name type="scientific">Candidatus Komeilibacteria bacterium CG_4_10_14_0_2_um_filter_37_10</name>
    <dbReference type="NCBI Taxonomy" id="1974470"/>
    <lineage>
        <taxon>Bacteria</taxon>
        <taxon>Candidatus Komeiliibacteriota</taxon>
    </lineage>
</organism>
<dbReference type="InterPro" id="IPR029028">
    <property type="entry name" value="Alpha/beta_knot_MTases"/>
</dbReference>
<proteinExistence type="inferred from homology"/>
<evidence type="ECO:0000313" key="5">
    <source>
        <dbReference type="EMBL" id="PIZ98765.1"/>
    </source>
</evidence>
<keyword evidence="1" id="KW-0489">Methyltransferase</keyword>
<dbReference type="GO" id="GO:0006364">
    <property type="term" value="P:rRNA processing"/>
    <property type="evidence" value="ECO:0007669"/>
    <property type="project" value="InterPro"/>
</dbReference>
<dbReference type="AlphaFoldDB" id="A0A2M7VE48"/>
<evidence type="ECO:0000313" key="6">
    <source>
        <dbReference type="Proteomes" id="UP000230405"/>
    </source>
</evidence>
<accession>A0A2M7VE48</accession>
<gene>
    <name evidence="5" type="ORF">COX77_03515</name>
</gene>
<reference evidence="6" key="1">
    <citation type="submission" date="2017-09" db="EMBL/GenBank/DDBJ databases">
        <title>Depth-based differentiation of microbial function through sediment-hosted aquifers and enrichment of novel symbionts in the deep terrestrial subsurface.</title>
        <authorList>
            <person name="Probst A.J."/>
            <person name="Ladd B."/>
            <person name="Jarett J.K."/>
            <person name="Geller-Mcgrath D.E."/>
            <person name="Sieber C.M.K."/>
            <person name="Emerson J.B."/>
            <person name="Anantharaman K."/>
            <person name="Thomas B.C."/>
            <person name="Malmstrom R."/>
            <person name="Stieglmeier M."/>
            <person name="Klingl A."/>
            <person name="Woyke T."/>
            <person name="Ryan C.M."/>
            <person name="Banfield J.F."/>
        </authorList>
    </citation>
    <scope>NUCLEOTIDE SEQUENCE [LARGE SCALE GENOMIC DNA]</scope>
</reference>
<name>A0A2M7VE48_9BACT</name>
<dbReference type="CDD" id="cd18081">
    <property type="entry name" value="RlmH-like"/>
    <property type="match status" value="1"/>
</dbReference>
<sequence>MYDLKIIAIDHIKDQSYLTKVQDYLLRLRPYARIDIQELKAESFSVRNQDKAQQTEGQKLITALSKYTPDQVYLLREVGQRFDSVQFASWLQKKRDTVVLVIAGTLGFDQGVIKKYPQSISLSALTFPHELARLI</sequence>
<dbReference type="EMBL" id="PFPO01000068">
    <property type="protein sequence ID" value="PIZ98765.1"/>
    <property type="molecule type" value="Genomic_DNA"/>
</dbReference>
<keyword evidence="2" id="KW-0808">Transferase</keyword>
<comment type="similarity">
    <text evidence="4">Belongs to the RNA methyltransferase RlmH family.</text>
</comment>
<evidence type="ECO:0000256" key="4">
    <source>
        <dbReference type="ARBA" id="ARBA00038303"/>
    </source>
</evidence>
<dbReference type="GO" id="GO:0032259">
    <property type="term" value="P:methylation"/>
    <property type="evidence" value="ECO:0007669"/>
    <property type="project" value="UniProtKB-KW"/>
</dbReference>